<feature type="transmembrane region" description="Helical" evidence="4">
    <location>
        <begin position="295"/>
        <end position="315"/>
    </location>
</feature>
<keyword evidence="4" id="KW-1133">Transmembrane helix</keyword>
<dbReference type="Gene3D" id="3.30.450.20">
    <property type="entry name" value="PAS domain"/>
    <property type="match status" value="1"/>
</dbReference>
<keyword evidence="4" id="KW-0812">Transmembrane</keyword>
<sequence length="715" mass="77745">MDQAALPESQPGPEAAPTVRMRVRLIVLAVLCIVGGLGLATGLALHRASLEQRSIEDGALMVALAIAGAADREIAASIARMEALATSPALRANNLAAFHDQLAATPLPDETWFVLWDRERQLLNTRRPFGAPLPSIADFNAGTQATLGRVFAAPQLVVSPVVWGALAQMHVVAVTIPVLIDDKVAHLFDTVLSDRRITRILEELPLQSGWRGILVDKYRATVAHARMIERPAGPAVPEAWMERLRDPKAQGIFIGDRDGAPVLVAFARSPMSDWTAFIEVPWNAETAPVHRTVRLLIAGGAALAIAAVALTMLVARGADRPIQVLHTFVAQARTRQREAEMQYRTYWQHTGEALFVLSVEGDKFTFEGLNPAHERLSGLRSWSVVGREPRECLPLAMATPLVERCRRCVETGIALRYDESLDLPTGRHNWETSLAPVRDPVSGRVVRLLGSARDVTDRRRAEAALRGLGGRLLTLQDDERRRIARELHDSTAQILVGASFAAARVRTVSSELTTEADDAVEETLSLIEESQREIRTLAYLLHPPLLDEMGLPAALRWYAKGLERRSGLAVIVEVDPGLTDHRMSQEIEAALFRVAQEALGNAHRHSGGSQVQVRLTVAKDRPADHGPSTVLLAVQDNGRGFAGVRALPAEDDRDPIVFGVGLVGMRERMRQLGGRLVVRPADPGGTIVEAWVPAGVTLGLDGVPPRPRHPAADPA</sequence>
<dbReference type="PROSITE" id="PS50113">
    <property type="entry name" value="PAC"/>
    <property type="match status" value="1"/>
</dbReference>
<comment type="caution">
    <text evidence="6">The sequence shown here is derived from an EMBL/GenBank/DDBJ whole genome shotgun (WGS) entry which is preliminary data.</text>
</comment>
<dbReference type="Pfam" id="PF08448">
    <property type="entry name" value="PAS_4"/>
    <property type="match status" value="1"/>
</dbReference>
<dbReference type="InterPro" id="IPR000700">
    <property type="entry name" value="PAS-assoc_C"/>
</dbReference>
<dbReference type="Gene3D" id="1.20.5.1930">
    <property type="match status" value="1"/>
</dbReference>
<dbReference type="CDD" id="cd16917">
    <property type="entry name" value="HATPase_UhpB-NarQ-NarX-like"/>
    <property type="match status" value="1"/>
</dbReference>
<dbReference type="InterPro" id="IPR003594">
    <property type="entry name" value="HATPase_dom"/>
</dbReference>
<gene>
    <name evidence="6" type="ORF">JMJ55_27815</name>
</gene>
<dbReference type="InterPro" id="IPR011712">
    <property type="entry name" value="Sig_transdc_His_kin_sub3_dim/P"/>
</dbReference>
<dbReference type="SUPFAM" id="SSF55874">
    <property type="entry name" value="ATPase domain of HSP90 chaperone/DNA topoisomerase II/histidine kinase"/>
    <property type="match status" value="1"/>
</dbReference>
<accession>A0ABS1VBS6</accession>
<evidence type="ECO:0000259" key="5">
    <source>
        <dbReference type="PROSITE" id="PS50113"/>
    </source>
</evidence>
<feature type="domain" description="PAC" evidence="5">
    <location>
        <begin position="415"/>
        <end position="467"/>
    </location>
</feature>
<dbReference type="SUPFAM" id="SSF55785">
    <property type="entry name" value="PYP-like sensor domain (PAS domain)"/>
    <property type="match status" value="1"/>
</dbReference>
<evidence type="ECO:0000256" key="2">
    <source>
        <dbReference type="ARBA" id="ARBA00022777"/>
    </source>
</evidence>
<keyword evidence="4" id="KW-0472">Membrane</keyword>
<name>A0ABS1VBS6_9PROT</name>
<dbReference type="PANTHER" id="PTHR24421:SF58">
    <property type="entry name" value="SIGNAL TRANSDUCTION HISTIDINE-PROTEIN KINASE_PHOSPHATASE UHPB"/>
    <property type="match status" value="1"/>
</dbReference>
<dbReference type="InterPro" id="IPR050482">
    <property type="entry name" value="Sensor_HK_TwoCompSys"/>
</dbReference>
<evidence type="ECO:0000256" key="1">
    <source>
        <dbReference type="ARBA" id="ARBA00022679"/>
    </source>
</evidence>
<organism evidence="6 7">
    <name type="scientific">Belnapia mucosa</name>
    <dbReference type="NCBI Taxonomy" id="2804532"/>
    <lineage>
        <taxon>Bacteria</taxon>
        <taxon>Pseudomonadati</taxon>
        <taxon>Pseudomonadota</taxon>
        <taxon>Alphaproteobacteria</taxon>
        <taxon>Acetobacterales</taxon>
        <taxon>Roseomonadaceae</taxon>
        <taxon>Belnapia</taxon>
    </lineage>
</organism>
<evidence type="ECO:0000313" key="7">
    <source>
        <dbReference type="Proteomes" id="UP000606490"/>
    </source>
</evidence>
<evidence type="ECO:0000256" key="4">
    <source>
        <dbReference type="SAM" id="Phobius"/>
    </source>
</evidence>
<keyword evidence="2" id="KW-0418">Kinase</keyword>
<dbReference type="Gene3D" id="3.30.565.10">
    <property type="entry name" value="Histidine kinase-like ATPase, C-terminal domain"/>
    <property type="match status" value="1"/>
</dbReference>
<dbReference type="Pfam" id="PF02518">
    <property type="entry name" value="HATPase_c"/>
    <property type="match status" value="1"/>
</dbReference>
<dbReference type="Pfam" id="PF07730">
    <property type="entry name" value="HisKA_3"/>
    <property type="match status" value="1"/>
</dbReference>
<dbReference type="InterPro" id="IPR000014">
    <property type="entry name" value="PAS"/>
</dbReference>
<keyword evidence="1" id="KW-0808">Transferase</keyword>
<protein>
    <submittedName>
        <fullName evidence="6">PAS domain-containing protein</fullName>
    </submittedName>
</protein>
<dbReference type="PANTHER" id="PTHR24421">
    <property type="entry name" value="NITRATE/NITRITE SENSOR PROTEIN NARX-RELATED"/>
    <property type="match status" value="1"/>
</dbReference>
<evidence type="ECO:0000313" key="6">
    <source>
        <dbReference type="EMBL" id="MBL6459134.1"/>
    </source>
</evidence>
<keyword evidence="7" id="KW-1185">Reference proteome</keyword>
<keyword evidence="3" id="KW-0902">Two-component regulatory system</keyword>
<feature type="transmembrane region" description="Helical" evidence="4">
    <location>
        <begin position="25"/>
        <end position="45"/>
    </location>
</feature>
<dbReference type="InterPro" id="IPR013656">
    <property type="entry name" value="PAS_4"/>
</dbReference>
<dbReference type="InterPro" id="IPR036890">
    <property type="entry name" value="HATPase_C_sf"/>
</dbReference>
<dbReference type="EMBL" id="JAEUXJ010000027">
    <property type="protein sequence ID" value="MBL6459134.1"/>
    <property type="molecule type" value="Genomic_DNA"/>
</dbReference>
<dbReference type="Proteomes" id="UP000606490">
    <property type="component" value="Unassembled WGS sequence"/>
</dbReference>
<dbReference type="InterPro" id="IPR035965">
    <property type="entry name" value="PAS-like_dom_sf"/>
</dbReference>
<dbReference type="RefSeq" id="WP_202828867.1">
    <property type="nucleotide sequence ID" value="NZ_JAEUXJ010000027.1"/>
</dbReference>
<dbReference type="SMART" id="SM00387">
    <property type="entry name" value="HATPase_c"/>
    <property type="match status" value="1"/>
</dbReference>
<dbReference type="NCBIfam" id="TIGR00229">
    <property type="entry name" value="sensory_box"/>
    <property type="match status" value="1"/>
</dbReference>
<evidence type="ECO:0000256" key="3">
    <source>
        <dbReference type="ARBA" id="ARBA00023012"/>
    </source>
</evidence>
<reference evidence="6 7" key="1">
    <citation type="submission" date="2021-01" db="EMBL/GenBank/DDBJ databases">
        <title>Belnapia mucosa sp. nov. and Belnapia arida sp. nov., isolated from the Tabernas Desert (Almeria, Spain).</title>
        <authorList>
            <person name="Molina-Menor E."/>
            <person name="Vidal-Verdu A."/>
            <person name="Calonge A."/>
            <person name="Satari L."/>
            <person name="Pereto Magraner J."/>
            <person name="Porcar Miralles M."/>
        </authorList>
    </citation>
    <scope>NUCLEOTIDE SEQUENCE [LARGE SCALE GENOMIC DNA]</scope>
    <source>
        <strain evidence="6 7">T6</strain>
    </source>
</reference>
<proteinExistence type="predicted"/>